<dbReference type="InterPro" id="IPR029017">
    <property type="entry name" value="Enolase-like_N"/>
</dbReference>
<dbReference type="Proteomes" id="UP000603640">
    <property type="component" value="Unassembled WGS sequence"/>
</dbReference>
<dbReference type="EMBL" id="JACRVF010000003">
    <property type="protein sequence ID" value="MBC5993444.1"/>
    <property type="molecule type" value="Genomic_DNA"/>
</dbReference>
<dbReference type="PANTHER" id="PTHR48073">
    <property type="entry name" value="O-SUCCINYLBENZOATE SYNTHASE-RELATED"/>
    <property type="match status" value="1"/>
</dbReference>
<dbReference type="GO" id="GO:0046872">
    <property type="term" value="F:metal ion binding"/>
    <property type="evidence" value="ECO:0007669"/>
    <property type="project" value="UniProtKB-KW"/>
</dbReference>
<name>A0A923SJ23_9BACT</name>
<organism evidence="3 4">
    <name type="scientific">Pontibacter cellulosilyticus</name>
    <dbReference type="NCBI Taxonomy" id="1720253"/>
    <lineage>
        <taxon>Bacteria</taxon>
        <taxon>Pseudomonadati</taxon>
        <taxon>Bacteroidota</taxon>
        <taxon>Cytophagia</taxon>
        <taxon>Cytophagales</taxon>
        <taxon>Hymenobacteraceae</taxon>
        <taxon>Pontibacter</taxon>
    </lineage>
</organism>
<dbReference type="RefSeq" id="WP_187067471.1">
    <property type="nucleotide sequence ID" value="NZ_JACRVF010000003.1"/>
</dbReference>
<dbReference type="SMART" id="SM00922">
    <property type="entry name" value="MR_MLE"/>
    <property type="match status" value="1"/>
</dbReference>
<evidence type="ECO:0000259" key="2">
    <source>
        <dbReference type="SMART" id="SM00922"/>
    </source>
</evidence>
<dbReference type="Pfam" id="PF13378">
    <property type="entry name" value="MR_MLE_C"/>
    <property type="match status" value="1"/>
</dbReference>
<dbReference type="AlphaFoldDB" id="A0A923SJ23"/>
<evidence type="ECO:0000256" key="1">
    <source>
        <dbReference type="ARBA" id="ARBA00022723"/>
    </source>
</evidence>
<reference evidence="3" key="1">
    <citation type="submission" date="2020-08" db="EMBL/GenBank/DDBJ databases">
        <title>Pontibacter sp. SD6 16S ribosomal RNA gene Genome sequencing and assembly.</title>
        <authorList>
            <person name="Kang M."/>
        </authorList>
    </citation>
    <scope>NUCLEOTIDE SEQUENCE</scope>
    <source>
        <strain evidence="3">SD6</strain>
    </source>
</reference>
<dbReference type="InterPro" id="IPR013342">
    <property type="entry name" value="Mandelate_racemase_C"/>
</dbReference>
<dbReference type="SUPFAM" id="SSF54826">
    <property type="entry name" value="Enolase N-terminal domain-like"/>
    <property type="match status" value="1"/>
</dbReference>
<protein>
    <recommendedName>
        <fullName evidence="2">Mandelate racemase/muconate lactonizing enzyme C-terminal domain-containing protein</fullName>
    </recommendedName>
</protein>
<feature type="domain" description="Mandelate racemase/muconate lactonizing enzyme C-terminal" evidence="2">
    <location>
        <begin position="135"/>
        <end position="228"/>
    </location>
</feature>
<dbReference type="PANTHER" id="PTHR48073:SF2">
    <property type="entry name" value="O-SUCCINYLBENZOATE SYNTHASE"/>
    <property type="match status" value="1"/>
</dbReference>
<gene>
    <name evidence="3" type="ORF">H8S84_11410</name>
</gene>
<dbReference type="Gene3D" id="3.30.390.10">
    <property type="entry name" value="Enolase-like, N-terminal domain"/>
    <property type="match status" value="1"/>
</dbReference>
<evidence type="ECO:0000313" key="4">
    <source>
        <dbReference type="Proteomes" id="UP000603640"/>
    </source>
</evidence>
<keyword evidence="4" id="KW-1185">Reference proteome</keyword>
<sequence>MLTWHIEALHLTLKYNTKVAGCSGQERINFLVQVSDGTLNGFGEAAPQLRFGETPELLLQQYKVLLMAGLAQVKDMDDLLQLLLEHQPVSSLRFAVEAAYLHYFCQVHSIPVNQLLGQRPPHQQPTCISLPAMEPEQALTFMQEQRVNRFCCLKLRVTPDTDTELVNQVLHTSERPLMLEGSESWNDPDKLLSFLKSLDSDRVVSIEQPMPASMGYAYAHIKNQTPIPIIADESVTDVADFELLREEFHGVNIKLMKAGGYLNAVRLLRLARKYGLMTMIGSMVETSLGIWCAMQLSSGFDFANLDGFLMLTEEPFKLVKEQNGILYLK</sequence>
<comment type="caution">
    <text evidence="3">The sequence shown here is derived from an EMBL/GenBank/DDBJ whole genome shotgun (WGS) entry which is preliminary data.</text>
</comment>
<dbReference type="Gene3D" id="3.20.20.120">
    <property type="entry name" value="Enolase-like C-terminal domain"/>
    <property type="match status" value="1"/>
</dbReference>
<dbReference type="GO" id="GO:0016854">
    <property type="term" value="F:racemase and epimerase activity"/>
    <property type="evidence" value="ECO:0007669"/>
    <property type="project" value="UniProtKB-ARBA"/>
</dbReference>
<accession>A0A923SJ23</accession>
<dbReference type="InterPro" id="IPR029065">
    <property type="entry name" value="Enolase_C-like"/>
</dbReference>
<dbReference type="SUPFAM" id="SSF51604">
    <property type="entry name" value="Enolase C-terminal domain-like"/>
    <property type="match status" value="1"/>
</dbReference>
<evidence type="ECO:0000313" key="3">
    <source>
        <dbReference type="EMBL" id="MBC5993444.1"/>
    </source>
</evidence>
<dbReference type="InterPro" id="IPR036849">
    <property type="entry name" value="Enolase-like_C_sf"/>
</dbReference>
<proteinExistence type="predicted"/>
<keyword evidence="1" id="KW-0479">Metal-binding</keyword>